<gene>
    <name evidence="3" type="ORF">METZ01_LOCUS111612</name>
</gene>
<dbReference type="Pfam" id="PF07587">
    <property type="entry name" value="PSD1"/>
    <property type="match status" value="1"/>
</dbReference>
<dbReference type="EMBL" id="UINC01013632">
    <property type="protein sequence ID" value="SVA58758.1"/>
    <property type="molecule type" value="Genomic_DNA"/>
</dbReference>
<evidence type="ECO:0000259" key="1">
    <source>
        <dbReference type="Pfam" id="PF07583"/>
    </source>
</evidence>
<proteinExistence type="predicted"/>
<evidence type="ECO:0000259" key="2">
    <source>
        <dbReference type="Pfam" id="PF07587"/>
    </source>
</evidence>
<dbReference type="InterPro" id="IPR011444">
    <property type="entry name" value="DUF1549"/>
</dbReference>
<evidence type="ECO:0008006" key="4">
    <source>
        <dbReference type="Google" id="ProtNLM"/>
    </source>
</evidence>
<organism evidence="3">
    <name type="scientific">marine metagenome</name>
    <dbReference type="NCBI Taxonomy" id="408172"/>
    <lineage>
        <taxon>unclassified sequences</taxon>
        <taxon>metagenomes</taxon>
        <taxon>ecological metagenomes</taxon>
    </lineage>
</organism>
<sequence length="914" mass="102736">VKLIATVLASLVLGCILKSAEREHVFSDEDKSWWAIQPVTDPNIPSHGENWGRNEIDRFVARKLDQAKLSPAPAAGPRELVRRVYFDLHGLPPTPKQVETFLTAHQKDSDEAYEKLIEELLASPRYGERWATHWLDVARYADSDGYRADDFRPGAHLYRDYVIKSLNADKPYDQFIREQLAADEFAPNEPEILIATAFLRHGVYEWNQREARMQREIMLNEITKVTGEAFLGLGIGCAQCHDHKFDPLLQKDYYALQSFLSGVWWPENRKLGSSEDLMKWKVWETQTQELRAKIKKIEDAARAGKKAFAVGQFPDDVKAMYNKPAAKRTPHEEQLAQLVERQVVAQTRKQNVEKLLEKKPEELAEYKKLKKNLEAFASQKPHLPDAFITTDVGPRAARTFISSRSGKTEVEPAFLSLLGQPAPKIKPMTKTSGRRSALAKWIANKENPLSTRVIVNRIWQHHLGQGIVPTPNDFGTLGEPPSHPELLDWLTMRFLENGWRMKALHKLIMTSATYRQTTRREPGEREKLTDPGNRLLWRFPPRRLSAEQTRDAMLTISGELKNKTGGSPENGDKPVRSVYLKKMRNSPDKILQSFDAPAGFDSAPTRLETTTPTQSLLLVNADWPLKRAKAFAAKLLGGNKGITPKLVEQAYLSVYARPPTKGELRAALHFLKAQNVAAKKSPPPKVDKFPDENGLRPIAQAFGKVKGFGLSDRALWLQPSSRFEQLEWKEPEDILGDAFTIEAVATLDSIHADASANTLVSRWNGNHRSSGWTFVVTSAKSRYEPRNFALQIIGENIGGDVVYEVVPSNLRVPTGKPVYLAASVATSPDGNSSTTFYLLDLSDPEAETQTAKVDFNVASRLQNASTKFLVGGRDQRGHLWDGQLARLVLTSGALSKEQLLIAEPKDLPNRLIDW</sequence>
<feature type="non-terminal residue" evidence="3">
    <location>
        <position position="914"/>
    </location>
</feature>
<dbReference type="PANTHER" id="PTHR35889">
    <property type="entry name" value="CYCLOINULO-OLIGOSACCHARIDE FRUCTANOTRANSFERASE-RELATED"/>
    <property type="match status" value="1"/>
</dbReference>
<dbReference type="Pfam" id="PF07583">
    <property type="entry name" value="PSCyt2"/>
    <property type="match status" value="1"/>
</dbReference>
<dbReference type="PANTHER" id="PTHR35889:SF3">
    <property type="entry name" value="F-BOX DOMAIN-CONTAINING PROTEIN"/>
    <property type="match status" value="1"/>
</dbReference>
<feature type="domain" description="DUF1553" evidence="2">
    <location>
        <begin position="434"/>
        <end position="671"/>
    </location>
</feature>
<dbReference type="InterPro" id="IPR022655">
    <property type="entry name" value="DUF1553"/>
</dbReference>
<accession>A0A381X2H1</accession>
<feature type="domain" description="DUF1549" evidence="1">
    <location>
        <begin position="55"/>
        <end position="262"/>
    </location>
</feature>
<name>A0A381X2H1_9ZZZZ</name>
<feature type="non-terminal residue" evidence="3">
    <location>
        <position position="1"/>
    </location>
</feature>
<evidence type="ECO:0000313" key="3">
    <source>
        <dbReference type="EMBL" id="SVA58758.1"/>
    </source>
</evidence>
<reference evidence="3" key="1">
    <citation type="submission" date="2018-05" db="EMBL/GenBank/DDBJ databases">
        <authorList>
            <person name="Lanie J.A."/>
            <person name="Ng W.-L."/>
            <person name="Kazmierczak K.M."/>
            <person name="Andrzejewski T.M."/>
            <person name="Davidsen T.M."/>
            <person name="Wayne K.J."/>
            <person name="Tettelin H."/>
            <person name="Glass J.I."/>
            <person name="Rusch D."/>
            <person name="Podicherti R."/>
            <person name="Tsui H.-C.T."/>
            <person name="Winkler M.E."/>
        </authorList>
    </citation>
    <scope>NUCLEOTIDE SEQUENCE</scope>
</reference>
<dbReference type="AlphaFoldDB" id="A0A381X2H1"/>
<protein>
    <recommendedName>
        <fullName evidence="4">DUF1549 domain-containing protein</fullName>
    </recommendedName>
</protein>